<organism evidence="1 2">
    <name type="scientific">Heterocephalus glaber</name>
    <name type="common">Naked mole rat</name>
    <dbReference type="NCBI Taxonomy" id="10181"/>
    <lineage>
        <taxon>Eukaryota</taxon>
        <taxon>Metazoa</taxon>
        <taxon>Chordata</taxon>
        <taxon>Craniata</taxon>
        <taxon>Vertebrata</taxon>
        <taxon>Euteleostomi</taxon>
        <taxon>Mammalia</taxon>
        <taxon>Eutheria</taxon>
        <taxon>Euarchontoglires</taxon>
        <taxon>Glires</taxon>
        <taxon>Rodentia</taxon>
        <taxon>Hystricomorpha</taxon>
        <taxon>Bathyergidae</taxon>
        <taxon>Heterocephalus</taxon>
    </lineage>
</organism>
<name>G5BCK4_HETGA</name>
<gene>
    <name evidence="1" type="ORF">GW7_18972</name>
</gene>
<accession>G5BCK4</accession>
<evidence type="ECO:0000313" key="2">
    <source>
        <dbReference type="Proteomes" id="UP000006813"/>
    </source>
</evidence>
<dbReference type="EMBL" id="JH169543">
    <property type="protein sequence ID" value="EHB07015.1"/>
    <property type="molecule type" value="Genomic_DNA"/>
</dbReference>
<protein>
    <submittedName>
        <fullName evidence="1">Uncharacterized protein</fullName>
    </submittedName>
</protein>
<sequence length="172" mass="18275">MQAGGTGCGRRGTWAVAPCALLLSREPGSHCDRLSKAPAGQADLVLTADRVAFPIARPMASETSVRLSSEFPGGGNTCSALQLGLLGDQPRMQLPVSVCSLLAMHVRKLRLPVQACGHHTRPHWALACCYGAVAQPQFPQDLIVPGLQEPNLCPLINCPPTRPVLLVPYQLP</sequence>
<evidence type="ECO:0000313" key="1">
    <source>
        <dbReference type="EMBL" id="EHB07015.1"/>
    </source>
</evidence>
<reference evidence="1 2" key="1">
    <citation type="journal article" date="2011" name="Nature">
        <title>Genome sequencing reveals insights into physiology and longevity of the naked mole rat.</title>
        <authorList>
            <person name="Kim E.B."/>
            <person name="Fang X."/>
            <person name="Fushan A.A."/>
            <person name="Huang Z."/>
            <person name="Lobanov A.V."/>
            <person name="Han L."/>
            <person name="Marino S.M."/>
            <person name="Sun X."/>
            <person name="Turanov A.A."/>
            <person name="Yang P."/>
            <person name="Yim S.H."/>
            <person name="Zhao X."/>
            <person name="Kasaikina M.V."/>
            <person name="Stoletzki N."/>
            <person name="Peng C."/>
            <person name="Polak P."/>
            <person name="Xiong Z."/>
            <person name="Kiezun A."/>
            <person name="Zhu Y."/>
            <person name="Chen Y."/>
            <person name="Kryukov G.V."/>
            <person name="Zhang Q."/>
            <person name="Peshkin L."/>
            <person name="Yang L."/>
            <person name="Bronson R.T."/>
            <person name="Buffenstein R."/>
            <person name="Wang B."/>
            <person name="Han C."/>
            <person name="Li Q."/>
            <person name="Chen L."/>
            <person name="Zhao W."/>
            <person name="Sunyaev S.R."/>
            <person name="Park T.J."/>
            <person name="Zhang G."/>
            <person name="Wang J."/>
            <person name="Gladyshev V.N."/>
        </authorList>
    </citation>
    <scope>NUCLEOTIDE SEQUENCE [LARGE SCALE GENOMIC DNA]</scope>
</reference>
<proteinExistence type="predicted"/>
<dbReference type="Proteomes" id="UP000006813">
    <property type="component" value="Unassembled WGS sequence"/>
</dbReference>
<dbReference type="InParanoid" id="G5BCK4"/>
<dbReference type="AlphaFoldDB" id="G5BCK4"/>